<dbReference type="PATRIC" id="fig|1149862.3.peg.2028"/>
<sequence>MKGIVKKIAIYSMVGIMQVGFGASIIEASPLQNNPTPMQLGYDRHDQGRDRHDRERWDRERQRQERLENERHEREMKRRPHETRKQWRERQKHENQRHERELRNIREHRYR</sequence>
<comment type="caution">
    <text evidence="2">The sequence shown here is derived from an EMBL/GenBank/DDBJ whole genome shotgun (WGS) entry which is preliminary data.</text>
</comment>
<feature type="compositionally biased region" description="Basic and acidic residues" evidence="1">
    <location>
        <begin position="42"/>
        <end position="76"/>
    </location>
</feature>
<evidence type="ECO:0000313" key="2">
    <source>
        <dbReference type="EMBL" id="EIW19072.1"/>
    </source>
</evidence>
<feature type="region of interest" description="Disordered" evidence="1">
    <location>
        <begin position="29"/>
        <end position="111"/>
    </location>
</feature>
<name>I9B1P8_9FIRM</name>
<evidence type="ECO:0000313" key="3">
    <source>
        <dbReference type="Proteomes" id="UP000004324"/>
    </source>
</evidence>
<organism evidence="2 3">
    <name type="scientific">Pelosinus fermentans B4</name>
    <dbReference type="NCBI Taxonomy" id="1149862"/>
    <lineage>
        <taxon>Bacteria</taxon>
        <taxon>Bacillati</taxon>
        <taxon>Bacillota</taxon>
        <taxon>Negativicutes</taxon>
        <taxon>Selenomonadales</taxon>
        <taxon>Sporomusaceae</taxon>
        <taxon>Pelosinus</taxon>
    </lineage>
</organism>
<dbReference type="Proteomes" id="UP000004324">
    <property type="component" value="Unassembled WGS sequence"/>
</dbReference>
<protein>
    <submittedName>
        <fullName evidence="2">Uncharacterized protein</fullName>
    </submittedName>
</protein>
<dbReference type="EMBL" id="AKVJ01000022">
    <property type="protein sequence ID" value="EIW19072.1"/>
    <property type="molecule type" value="Genomic_DNA"/>
</dbReference>
<dbReference type="RefSeq" id="WP_007933668.1">
    <property type="nucleotide sequence ID" value="NZ_AKVJ01000022.1"/>
</dbReference>
<accession>I9B1P8</accession>
<feature type="compositionally biased region" description="Basic and acidic residues" evidence="1">
    <location>
        <begin position="83"/>
        <end position="111"/>
    </location>
</feature>
<gene>
    <name evidence="2" type="ORF">FB4_0597</name>
</gene>
<keyword evidence="3" id="KW-1185">Reference proteome</keyword>
<dbReference type="OrthoDB" id="1683386at2"/>
<reference evidence="2 3" key="1">
    <citation type="journal article" date="2012" name="J. Bacteriol.">
        <title>Draft Genome Sequences for Two Metal-Reducing Pelosinus fermentans Strains Isolated from a Cr(VI)-Contaminated Site and for Type Strain R7.</title>
        <authorList>
            <person name="Brown S.D."/>
            <person name="Podar M."/>
            <person name="Klingeman D.M."/>
            <person name="Johnson C.M."/>
            <person name="Yang Z.K."/>
            <person name="Utturkar S.M."/>
            <person name="Land M.L."/>
            <person name="Mosher J.J."/>
            <person name="Hurt R.A.Jr."/>
            <person name="Phelps T.J."/>
            <person name="Palumbo A.V."/>
            <person name="Arkin A.P."/>
            <person name="Hazen T.C."/>
            <person name="Elias D.A."/>
        </authorList>
    </citation>
    <scope>NUCLEOTIDE SEQUENCE [LARGE SCALE GENOMIC DNA]</scope>
    <source>
        <strain evidence="2 3">B4</strain>
    </source>
</reference>
<proteinExistence type="predicted"/>
<evidence type="ECO:0000256" key="1">
    <source>
        <dbReference type="SAM" id="MobiDB-lite"/>
    </source>
</evidence>
<dbReference type="AlphaFoldDB" id="I9B1P8"/>